<dbReference type="PROSITE" id="PS00383">
    <property type="entry name" value="TYR_PHOSPHATASE_1"/>
    <property type="match status" value="1"/>
</dbReference>
<dbReference type="InterPro" id="IPR043588">
    <property type="entry name" value="SSH-N"/>
</dbReference>
<evidence type="ECO:0000256" key="1">
    <source>
        <dbReference type="ARBA" id="ARBA00009580"/>
    </source>
</evidence>
<organism evidence="9 10">
    <name type="scientific">Chrysolophus pictus</name>
    <name type="common">Golden pheasant</name>
    <name type="synonym">Phasianus pictus</name>
    <dbReference type="NCBI Taxonomy" id="9089"/>
    <lineage>
        <taxon>Eukaryota</taxon>
        <taxon>Metazoa</taxon>
        <taxon>Chordata</taxon>
        <taxon>Craniata</taxon>
        <taxon>Vertebrata</taxon>
        <taxon>Euteleostomi</taxon>
        <taxon>Archelosauria</taxon>
        <taxon>Archosauria</taxon>
        <taxon>Dinosauria</taxon>
        <taxon>Saurischia</taxon>
        <taxon>Theropoda</taxon>
        <taxon>Coelurosauria</taxon>
        <taxon>Aves</taxon>
        <taxon>Neognathae</taxon>
        <taxon>Galloanserae</taxon>
        <taxon>Galliformes</taxon>
        <taxon>Phasianidae</taxon>
        <taxon>Phasianinae</taxon>
        <taxon>Chrysolophus</taxon>
    </lineage>
</organism>
<dbReference type="Proteomes" id="UP000694543">
    <property type="component" value="Unplaced"/>
</dbReference>
<sequence>MTAQASISCYGQAVKCWWKMTTFFMNNPGAMPCKWQNQPLRAASCADFLCPLFSSLSESFFMVKGAALFLQQGNSSQGQRSLQHPHKHAGDLPQHLQVMINLLRCEDRIKLAVRLESVWTDRVRYMVVVYSNGRQDTEENILLGVDFSSKESKSCTIGMVLRLWSDTKIHLDGDGGFSVSTAGRMHIFKPVSVQAMWSALQILHKACEVARRYNYFPGGMALVWATYYESCISSDQSCINEWNAMQDLESTRPDSPALFVDKPTERERTERLIKAKLRSIMMSKDLENVTSKEVNRKTSVPLFFLYLNIFEQVDQPFPFHDHGISTLIFLFILHSIDYILNVTREIDNFFPGLFAYHNIRVYDEETTDLLAHWNEAYHFINKAKKNHSKCLVHCKMGVSRSASTVIAYAMKEFGWSLEKAYNYVKQKRSIARPNAGFMRQLLEYEGILDASKQRHNKLWKQQAESNLPQSTDGTAGSGDFLLESLDIDLENRLADLDTPSQSAYLDNRAGTELPIGFNYCFRRLSDTLLENKVPGDRGSFCHVEQLERDALTERAASLARQPPTVPLEMAKGLEPAEPLAELSSFCEKEVKKKRDFSPRKARMVLGAVDPGEDGIREENPVEKWKRRLSMHKEESRLNRENLNNNNSKRSCPEDFEHDAVFGILSKVKPSYQSCADCMYSSGSLAPDSFGEQCEKLNSSSAHRSSTICTQPALLSHLPPLGEHLPSRTRMEEEGIGTRNTEALLPLSAGGGVLEAGACKSMVAHQCGFSEKGKDAPEIPVRTLQPRRNSHCDKSLLSTEVVKEESLTRKDSKPTKDLKYLFSKDLEKPSANSYLMQHQESLIQLQKAGLVRKHTKELERLRSLPSDTSVLLRESALGRAEPSIAEEGEELVPHPGLVPLLRPSPPVPGDAESDLEKLEVKRVLEGGTSQKTSTPMVCRLEHTSSFTKDFLKTICYTPSSSRSSNLTRSSSSDSIHSVRGKPGLVKQRTQEIETRLRLAGLTVSSPLKRSNSLAKLGCLNLSSEDLSSDMDVSTITGSKEAVSSESSGLCEPPSAPRGADVGSKMSAKPALGNMKTPLWLGKS</sequence>
<dbReference type="Gene3D" id="3.90.190.10">
    <property type="entry name" value="Protein tyrosine phosphatase superfamily"/>
    <property type="match status" value="1"/>
</dbReference>
<dbReference type="PANTHER" id="PTHR45864">
    <property type="entry name" value="SLINGSHOT PROTEIN PHOSPHATASE HOMOLOG"/>
    <property type="match status" value="1"/>
</dbReference>
<dbReference type="GO" id="GO:0003779">
    <property type="term" value="F:actin binding"/>
    <property type="evidence" value="ECO:0007669"/>
    <property type="project" value="InterPro"/>
</dbReference>
<keyword evidence="3" id="KW-0378">Hydrolase</keyword>
<keyword evidence="4" id="KW-0904">Protein phosphatase</keyword>
<feature type="domain" description="Tyrosine-protein phosphatase" evidence="7">
    <location>
        <begin position="300"/>
        <end position="450"/>
    </location>
</feature>
<dbReference type="AlphaFoldDB" id="A0A8C3LNF5"/>
<evidence type="ECO:0000256" key="6">
    <source>
        <dbReference type="SAM" id="MobiDB-lite"/>
    </source>
</evidence>
<dbReference type="SUPFAM" id="SSF52799">
    <property type="entry name" value="(Phosphotyrosine protein) phosphatases II"/>
    <property type="match status" value="1"/>
</dbReference>
<dbReference type="PROSITE" id="PS50054">
    <property type="entry name" value="TYR_PHOSPHATASE_DUAL"/>
    <property type="match status" value="1"/>
</dbReference>
<dbReference type="Pfam" id="PF00782">
    <property type="entry name" value="DSPc"/>
    <property type="match status" value="1"/>
</dbReference>
<feature type="compositionally biased region" description="Polar residues" evidence="6">
    <location>
        <begin position="1028"/>
        <end position="1046"/>
    </location>
</feature>
<dbReference type="Pfam" id="PF23040">
    <property type="entry name" value="PH_SSH1-like_1st"/>
    <property type="match status" value="1"/>
</dbReference>
<dbReference type="InterPro" id="IPR000387">
    <property type="entry name" value="Tyr_Pase_dom"/>
</dbReference>
<dbReference type="InterPro" id="IPR029021">
    <property type="entry name" value="Prot-tyrosine_phosphatase-like"/>
</dbReference>
<dbReference type="InterPro" id="IPR043587">
    <property type="entry name" value="Phosphatase_SSH-like"/>
</dbReference>
<reference evidence="9" key="2">
    <citation type="submission" date="2025-09" db="UniProtKB">
        <authorList>
            <consortium name="Ensembl"/>
        </authorList>
    </citation>
    <scope>IDENTIFICATION</scope>
</reference>
<dbReference type="CDD" id="cd11652">
    <property type="entry name" value="SSH-N"/>
    <property type="match status" value="1"/>
</dbReference>
<feature type="region of interest" description="Disordered" evidence="6">
    <location>
        <begin position="1028"/>
        <end position="1082"/>
    </location>
</feature>
<dbReference type="FunFam" id="3.90.190.10:FF:000004">
    <property type="entry name" value="Protein phosphatase Slingshot homolog 2"/>
    <property type="match status" value="1"/>
</dbReference>
<evidence type="ECO:0000256" key="2">
    <source>
        <dbReference type="ARBA" id="ARBA00013081"/>
    </source>
</evidence>
<evidence type="ECO:0000313" key="10">
    <source>
        <dbReference type="Proteomes" id="UP000694543"/>
    </source>
</evidence>
<evidence type="ECO:0000313" key="9">
    <source>
        <dbReference type="Ensembl" id="ENSCPIP00010011111.1"/>
    </source>
</evidence>
<dbReference type="GO" id="GO:0004722">
    <property type="term" value="F:protein serine/threonine phosphatase activity"/>
    <property type="evidence" value="ECO:0007669"/>
    <property type="project" value="UniProtKB-EC"/>
</dbReference>
<protein>
    <recommendedName>
        <fullName evidence="2">protein-serine/threonine phosphatase</fullName>
        <ecNumber evidence="2">3.1.3.16</ecNumber>
    </recommendedName>
</protein>
<reference evidence="9" key="1">
    <citation type="submission" date="2025-08" db="UniProtKB">
        <authorList>
            <consortium name="Ensembl"/>
        </authorList>
    </citation>
    <scope>IDENTIFICATION</scope>
</reference>
<dbReference type="GO" id="GO:0030837">
    <property type="term" value="P:negative regulation of actin filament polymerization"/>
    <property type="evidence" value="ECO:0007669"/>
    <property type="project" value="InterPro"/>
</dbReference>
<dbReference type="InterPro" id="IPR020422">
    <property type="entry name" value="TYR_PHOSPHATASE_DUAL_dom"/>
</dbReference>
<dbReference type="EC" id="3.1.3.16" evidence="2"/>
<feature type="compositionally biased region" description="Low complexity" evidence="6">
    <location>
        <begin position="958"/>
        <end position="976"/>
    </location>
</feature>
<dbReference type="InterPro" id="IPR016130">
    <property type="entry name" value="Tyr_Pase_AS"/>
</dbReference>
<feature type="region of interest" description="Disordered" evidence="6">
    <location>
        <begin position="957"/>
        <end position="988"/>
    </location>
</feature>
<dbReference type="InterPro" id="IPR000340">
    <property type="entry name" value="Dual-sp_phosphatase_cat-dom"/>
</dbReference>
<evidence type="ECO:0000256" key="4">
    <source>
        <dbReference type="ARBA" id="ARBA00022912"/>
    </source>
</evidence>
<comment type="similarity">
    <text evidence="1">Belongs to the protein-tyrosine phosphatase family.</text>
</comment>
<evidence type="ECO:0000256" key="3">
    <source>
        <dbReference type="ARBA" id="ARBA00022801"/>
    </source>
</evidence>
<evidence type="ECO:0000259" key="8">
    <source>
        <dbReference type="PROSITE" id="PS50056"/>
    </source>
</evidence>
<proteinExistence type="inferred from homology"/>
<dbReference type="PANTHER" id="PTHR45864:SF5">
    <property type="entry name" value="PROTEIN PHOSPHATASE SLINGSHOT HOMOLOG 1"/>
    <property type="match status" value="1"/>
</dbReference>
<dbReference type="PROSITE" id="PS50056">
    <property type="entry name" value="TYR_PHOSPHATASE_2"/>
    <property type="match status" value="1"/>
</dbReference>
<dbReference type="Ensembl" id="ENSCPIT00010013091.1">
    <property type="protein sequence ID" value="ENSCPIP00010011111.1"/>
    <property type="gene ID" value="ENSCPIG00010008572.1"/>
</dbReference>
<dbReference type="SMART" id="SM00195">
    <property type="entry name" value="DSPc"/>
    <property type="match status" value="1"/>
</dbReference>
<feature type="domain" description="Tyrosine specific protein phosphatases" evidence="8">
    <location>
        <begin position="371"/>
        <end position="428"/>
    </location>
</feature>
<accession>A0A8C3LNF5</accession>
<keyword evidence="10" id="KW-1185">Reference proteome</keyword>
<evidence type="ECO:0000259" key="7">
    <source>
        <dbReference type="PROSITE" id="PS50054"/>
    </source>
</evidence>
<comment type="catalytic activity">
    <reaction evidence="5">
        <text>O-phospho-L-threonyl-[protein] + H2O = L-threonyl-[protein] + phosphate</text>
        <dbReference type="Rhea" id="RHEA:47004"/>
        <dbReference type="Rhea" id="RHEA-COMP:11060"/>
        <dbReference type="Rhea" id="RHEA-COMP:11605"/>
        <dbReference type="ChEBI" id="CHEBI:15377"/>
        <dbReference type="ChEBI" id="CHEBI:30013"/>
        <dbReference type="ChEBI" id="CHEBI:43474"/>
        <dbReference type="ChEBI" id="CHEBI:61977"/>
        <dbReference type="EC" id="3.1.3.16"/>
    </reaction>
</comment>
<evidence type="ECO:0000256" key="5">
    <source>
        <dbReference type="ARBA" id="ARBA00048336"/>
    </source>
</evidence>
<name>A0A8C3LNF5_CHRPC</name>